<evidence type="ECO:0000256" key="2">
    <source>
        <dbReference type="ARBA" id="ARBA00023002"/>
    </source>
</evidence>
<proteinExistence type="inferred from homology"/>
<dbReference type="InterPro" id="IPR036291">
    <property type="entry name" value="NAD(P)-bd_dom_sf"/>
</dbReference>
<accession>A0AA36HRG5</accession>
<feature type="region of interest" description="Disordered" evidence="3">
    <location>
        <begin position="497"/>
        <end position="544"/>
    </location>
</feature>
<dbReference type="PRINTS" id="PR00081">
    <property type="entry name" value="GDHRDH"/>
</dbReference>
<dbReference type="InterPro" id="IPR002347">
    <property type="entry name" value="SDR_fam"/>
</dbReference>
<comment type="caution">
    <text evidence="4">The sequence shown here is derived from an EMBL/GenBank/DDBJ whole genome shotgun (WGS) entry which is preliminary data.</text>
</comment>
<dbReference type="SUPFAM" id="SSF51735">
    <property type="entry name" value="NAD(P)-binding Rossmann-fold domains"/>
    <property type="match status" value="1"/>
</dbReference>
<dbReference type="Gene3D" id="3.40.50.720">
    <property type="entry name" value="NAD(P)-binding Rossmann-like Domain"/>
    <property type="match status" value="1"/>
</dbReference>
<comment type="similarity">
    <text evidence="1">Belongs to the short-chain dehydrogenases/reductases (SDR) family.</text>
</comment>
<keyword evidence="5" id="KW-1185">Reference proteome</keyword>
<evidence type="ECO:0000256" key="1">
    <source>
        <dbReference type="ARBA" id="ARBA00006484"/>
    </source>
</evidence>
<organism evidence="4 5">
    <name type="scientific">Effrenium voratum</name>
    <dbReference type="NCBI Taxonomy" id="2562239"/>
    <lineage>
        <taxon>Eukaryota</taxon>
        <taxon>Sar</taxon>
        <taxon>Alveolata</taxon>
        <taxon>Dinophyceae</taxon>
        <taxon>Suessiales</taxon>
        <taxon>Symbiodiniaceae</taxon>
        <taxon>Effrenium</taxon>
    </lineage>
</organism>
<reference evidence="4" key="1">
    <citation type="submission" date="2023-08" db="EMBL/GenBank/DDBJ databases">
        <authorList>
            <person name="Chen Y."/>
            <person name="Shah S."/>
            <person name="Dougan E. K."/>
            <person name="Thang M."/>
            <person name="Chan C."/>
        </authorList>
    </citation>
    <scope>NUCLEOTIDE SEQUENCE</scope>
</reference>
<dbReference type="Proteomes" id="UP001178507">
    <property type="component" value="Unassembled WGS sequence"/>
</dbReference>
<dbReference type="AlphaFoldDB" id="A0AA36HRG5"/>
<dbReference type="EMBL" id="CAUJNA010000184">
    <property type="protein sequence ID" value="CAJ1373282.1"/>
    <property type="molecule type" value="Genomic_DNA"/>
</dbReference>
<name>A0AA36HRG5_9DINO</name>
<dbReference type="PANTHER" id="PTHR24320">
    <property type="entry name" value="RETINOL DEHYDROGENASE"/>
    <property type="match status" value="1"/>
</dbReference>
<feature type="compositionally biased region" description="Polar residues" evidence="3">
    <location>
        <begin position="505"/>
        <end position="520"/>
    </location>
</feature>
<evidence type="ECO:0000256" key="3">
    <source>
        <dbReference type="SAM" id="MobiDB-lite"/>
    </source>
</evidence>
<gene>
    <name evidence="4" type="ORF">EVOR1521_LOCUS3152</name>
</gene>
<sequence>MRLLPLGLGVSVGALGVLLAVPRVEDPRWAHFRAQGHLRRVRRARKRLALLLKQHVGEEGRVVITGADRGIGRELACLLLMNRRLSVLLGCVYEPTSLAVPPGSRAMRLELLDFDSVQRFAEEAHSFLADGKPGLRMLVNNAGFKEEFRTCTKYGTGRTWQINFLGPFLLTEILARRRERDSIELPCSVINVASGHESESNLDQELLAALKVGCEATGHDYADSKRALLLWTSVRSQSLALKGHLYVHAVSPGKVDTRFGCDDIPTWRWALSKPARMLMYRPVAEGALSIAAAGLRTHAISKFGQYFRGEELVEDLVIWRMPEKRLSVELVRWASQVSALEARTGGRPLDLGGRSLSLTDLHVEREEDFWSSAERRFSNQALSRQHSADYDPLASVSSESRETCLVDGPFMVLQVLSTWDFEVLGHRLNESDINALDMYMKRCKLGPFRLGRARDLCNAGTKEATEEWESLRSKARRRLEGLKHIQRVRMAKIDAEDGVERGRSRTASEASTVGTSNSWRQIPERSIASAPTQRQGYARRRHQR</sequence>
<protein>
    <submittedName>
        <fullName evidence="4">Uncharacterized protein</fullName>
    </submittedName>
</protein>
<evidence type="ECO:0000313" key="5">
    <source>
        <dbReference type="Proteomes" id="UP001178507"/>
    </source>
</evidence>
<dbReference type="PANTHER" id="PTHR24320:SF262">
    <property type="entry name" value="DEHYDROGENASE"/>
    <property type="match status" value="1"/>
</dbReference>
<dbReference type="Pfam" id="PF00106">
    <property type="entry name" value="adh_short"/>
    <property type="match status" value="1"/>
</dbReference>
<keyword evidence="2" id="KW-0560">Oxidoreductase</keyword>
<evidence type="ECO:0000313" key="4">
    <source>
        <dbReference type="EMBL" id="CAJ1373282.1"/>
    </source>
</evidence>
<dbReference type="GO" id="GO:0016491">
    <property type="term" value="F:oxidoreductase activity"/>
    <property type="evidence" value="ECO:0007669"/>
    <property type="project" value="UniProtKB-KW"/>
</dbReference>